<evidence type="ECO:0000256" key="1">
    <source>
        <dbReference type="SAM" id="SignalP"/>
    </source>
</evidence>
<dbReference type="EMBL" id="CAKOGP040000391">
    <property type="protein sequence ID" value="CAJ1934813.1"/>
    <property type="molecule type" value="Genomic_DNA"/>
</dbReference>
<keyword evidence="3" id="KW-1185">Reference proteome</keyword>
<protein>
    <submittedName>
        <fullName evidence="2">Uncharacterized protein</fullName>
    </submittedName>
</protein>
<dbReference type="AlphaFoldDB" id="A0AAD2CJI0"/>
<feature type="signal peptide" evidence="1">
    <location>
        <begin position="1"/>
        <end position="17"/>
    </location>
</feature>
<reference evidence="2" key="1">
    <citation type="submission" date="2023-08" db="EMBL/GenBank/DDBJ databases">
        <authorList>
            <person name="Audoor S."/>
            <person name="Bilcke G."/>
        </authorList>
    </citation>
    <scope>NUCLEOTIDE SEQUENCE</scope>
</reference>
<organism evidence="2 3">
    <name type="scientific">Cylindrotheca closterium</name>
    <dbReference type="NCBI Taxonomy" id="2856"/>
    <lineage>
        <taxon>Eukaryota</taxon>
        <taxon>Sar</taxon>
        <taxon>Stramenopiles</taxon>
        <taxon>Ochrophyta</taxon>
        <taxon>Bacillariophyta</taxon>
        <taxon>Bacillariophyceae</taxon>
        <taxon>Bacillariophycidae</taxon>
        <taxon>Bacillariales</taxon>
        <taxon>Bacillariaceae</taxon>
        <taxon>Cylindrotheca</taxon>
    </lineage>
</organism>
<dbReference type="Proteomes" id="UP001295423">
    <property type="component" value="Unassembled WGS sequence"/>
</dbReference>
<evidence type="ECO:0000313" key="2">
    <source>
        <dbReference type="EMBL" id="CAJ1934813.1"/>
    </source>
</evidence>
<accession>A0AAD2CJI0</accession>
<name>A0AAD2CJI0_9STRA</name>
<proteinExistence type="predicted"/>
<keyword evidence="1" id="KW-0732">Signal</keyword>
<gene>
    <name evidence="2" type="ORF">CYCCA115_LOCUS4150</name>
</gene>
<feature type="chain" id="PRO_5042009215" evidence="1">
    <location>
        <begin position="18"/>
        <end position="221"/>
    </location>
</feature>
<evidence type="ECO:0000313" key="3">
    <source>
        <dbReference type="Proteomes" id="UP001295423"/>
    </source>
</evidence>
<comment type="caution">
    <text evidence="2">The sequence shown here is derived from an EMBL/GenBank/DDBJ whole genome shotgun (WGS) entry which is preliminary data.</text>
</comment>
<sequence length="221" mass="24893">MKFVCATFLLLAQSVSCFHFECSRKAFWDRQAQSALVAFGATIIQPSKAKAAYTPKPAELEKLRIGHARIKWLLENWDLETEVCGKQSMSEIERKQVIRTEGQGSGGCEKTPLNVQGFLGYKSTEDPLYRVEKLMIRAADLVVDGDVEGYLSVVEAYKDKADNSAMMAYTSSWGEANPNGGKEVIDEYLERTKLDVAETERYLRQILNYLNLEPLPARKNP</sequence>